<proteinExistence type="predicted"/>
<organism evidence="2 3">
    <name type="scientific">Azospirillum argentinense</name>
    <dbReference type="NCBI Taxonomy" id="2970906"/>
    <lineage>
        <taxon>Bacteria</taxon>
        <taxon>Pseudomonadati</taxon>
        <taxon>Pseudomonadota</taxon>
        <taxon>Alphaproteobacteria</taxon>
        <taxon>Rhodospirillales</taxon>
        <taxon>Azospirillaceae</taxon>
        <taxon>Azospirillum</taxon>
    </lineage>
</organism>
<dbReference type="Proteomes" id="UP000236268">
    <property type="component" value="Unassembled WGS sequence"/>
</dbReference>
<dbReference type="EMBL" id="POWG01000035">
    <property type="protein sequence ID" value="PNQ96124.1"/>
    <property type="molecule type" value="Genomic_DNA"/>
</dbReference>
<name>A0A2K1FUC7_9PROT</name>
<dbReference type="AlphaFoldDB" id="A0A2K1FUC7"/>
<evidence type="ECO:0000313" key="3">
    <source>
        <dbReference type="Proteomes" id="UP000236268"/>
    </source>
</evidence>
<feature type="domain" description="HTH IS408-type" evidence="1">
    <location>
        <begin position="18"/>
        <end position="82"/>
    </location>
</feature>
<reference evidence="2 3" key="1">
    <citation type="submission" date="2018-01" db="EMBL/GenBank/DDBJ databases">
        <title>Whole genome sequence of Azospirillum brasilense REC3 isolated from strawberry roots.</title>
        <authorList>
            <person name="Fontana C.A."/>
            <person name="Salazar S.M."/>
            <person name="Bassi D."/>
            <person name="Puglisi E."/>
            <person name="Lovaisa N.C."/>
            <person name="Toffoli L.M."/>
            <person name="Pedraza R."/>
            <person name="Cocconcelli P.S."/>
        </authorList>
    </citation>
    <scope>NUCLEOTIDE SEQUENCE [LARGE SCALE GENOMIC DNA]</scope>
    <source>
        <strain evidence="2 3">REC3</strain>
    </source>
</reference>
<comment type="caution">
    <text evidence="2">The sequence shown here is derived from an EMBL/GenBank/DDBJ whole genome shotgun (WGS) entry which is preliminary data.</text>
</comment>
<dbReference type="InterPro" id="IPR036390">
    <property type="entry name" value="WH_DNA-bd_sf"/>
</dbReference>
<protein>
    <recommendedName>
        <fullName evidence="1">HTH IS408-type domain-containing protein</fullName>
    </recommendedName>
</protein>
<gene>
    <name evidence="2" type="ORF">C1S70_24935</name>
</gene>
<accession>A0A2K1FUC7</accession>
<dbReference type="SUPFAM" id="SSF46785">
    <property type="entry name" value="Winged helix' DNA-binding domain"/>
    <property type="match status" value="1"/>
</dbReference>
<dbReference type="InterPro" id="IPR017895">
    <property type="entry name" value="HTH_IS408/IS1162_type"/>
</dbReference>
<dbReference type="Pfam" id="PF13412">
    <property type="entry name" value="HTH_24"/>
    <property type="match status" value="1"/>
</dbReference>
<sequence>MVDEGDGMPAKRLSMRRIREMMRLRASATMSNRAIAQQIGVARSTLTDYLERLTAAGLSWALPESLSKRRLWAALRERWAAC</sequence>
<dbReference type="PROSITE" id="PS50532">
    <property type="entry name" value="HTH_IS408"/>
    <property type="match status" value="1"/>
</dbReference>
<evidence type="ECO:0000259" key="1">
    <source>
        <dbReference type="PROSITE" id="PS50532"/>
    </source>
</evidence>
<evidence type="ECO:0000313" key="2">
    <source>
        <dbReference type="EMBL" id="PNQ96124.1"/>
    </source>
</evidence>